<dbReference type="SUPFAM" id="SSF63380">
    <property type="entry name" value="Riboflavin synthase domain-like"/>
    <property type="match status" value="1"/>
</dbReference>
<feature type="transmembrane region" description="Helical" evidence="19">
    <location>
        <begin position="157"/>
        <end position="176"/>
    </location>
</feature>
<evidence type="ECO:0000256" key="11">
    <source>
        <dbReference type="ARBA" id="ARBA00022857"/>
    </source>
</evidence>
<dbReference type="SFLD" id="SFLDG01168">
    <property type="entry name" value="Ferric_reductase_subgroup_(FRE"/>
    <property type="match status" value="1"/>
</dbReference>
<dbReference type="Pfam" id="PF08022">
    <property type="entry name" value="FAD_binding_8"/>
    <property type="match status" value="1"/>
</dbReference>
<evidence type="ECO:0000256" key="3">
    <source>
        <dbReference type="ARBA" id="ARBA00006278"/>
    </source>
</evidence>
<keyword evidence="5" id="KW-0813">Transport</keyword>
<dbReference type="Gene3D" id="3.40.50.80">
    <property type="entry name" value="Nucleotide-binding domain of ferredoxin-NADP reductase (FNR) module"/>
    <property type="match status" value="1"/>
</dbReference>
<evidence type="ECO:0000256" key="15">
    <source>
        <dbReference type="ARBA" id="ARBA00023004"/>
    </source>
</evidence>
<accession>A0A1G4JMY7</accession>
<dbReference type="GO" id="GO:0015677">
    <property type="term" value="P:copper ion import"/>
    <property type="evidence" value="ECO:0007669"/>
    <property type="project" value="EnsemblFungi"/>
</dbReference>
<evidence type="ECO:0000256" key="8">
    <source>
        <dbReference type="ARBA" id="ARBA00022630"/>
    </source>
</evidence>
<keyword evidence="14" id="KW-0560">Oxidoreductase</keyword>
<feature type="transmembrane region" description="Helical" evidence="19">
    <location>
        <begin position="307"/>
        <end position="328"/>
    </location>
</feature>
<keyword evidence="8" id="KW-0285">Flavoprotein</keyword>
<dbReference type="PROSITE" id="PS51384">
    <property type="entry name" value="FAD_FR"/>
    <property type="match status" value="1"/>
</dbReference>
<dbReference type="Pfam" id="PF01794">
    <property type="entry name" value="Ferric_reduct"/>
    <property type="match status" value="1"/>
</dbReference>
<dbReference type="InterPro" id="IPR051410">
    <property type="entry name" value="Ferric/Cupric_Reductase"/>
</dbReference>
<reference evidence="22 23" key="1">
    <citation type="submission" date="2016-03" db="EMBL/GenBank/DDBJ databases">
        <authorList>
            <person name="Devillers H."/>
        </authorList>
    </citation>
    <scope>NUCLEOTIDE SEQUENCE [LARGE SCALE GENOMIC DNA]</scope>
    <source>
        <strain evidence="22">CBS 10888</strain>
    </source>
</reference>
<feature type="transmembrane region" description="Helical" evidence="19">
    <location>
        <begin position="370"/>
        <end position="389"/>
    </location>
</feature>
<feature type="transmembrane region" description="Helical" evidence="19">
    <location>
        <begin position="340"/>
        <end position="358"/>
    </location>
</feature>
<keyword evidence="17 19" id="KW-0472">Membrane</keyword>
<keyword evidence="13 19" id="KW-1133">Transmembrane helix</keyword>
<protein>
    <recommendedName>
        <fullName evidence="4">ferric-chelate reductase (NADPH)</fullName>
        <ecNumber evidence="4">1.16.1.9</ecNumber>
    </recommendedName>
</protein>
<dbReference type="Proteomes" id="UP000190274">
    <property type="component" value="Chromosome F"/>
</dbReference>
<keyword evidence="9 19" id="KW-0812">Transmembrane</keyword>
<evidence type="ECO:0000313" key="22">
    <source>
        <dbReference type="EMBL" id="SCU92039.1"/>
    </source>
</evidence>
<evidence type="ECO:0000256" key="4">
    <source>
        <dbReference type="ARBA" id="ARBA00012668"/>
    </source>
</evidence>
<keyword evidence="10" id="KW-0274">FAD</keyword>
<dbReference type="PANTHER" id="PTHR32361:SF25">
    <property type="entry name" value="FERRIC_CUPRIC REDUCTASE TRANSMEMBRANE COMPONENT 1"/>
    <property type="match status" value="1"/>
</dbReference>
<keyword evidence="7" id="KW-0479">Metal-binding</keyword>
<evidence type="ECO:0000259" key="21">
    <source>
        <dbReference type="PROSITE" id="PS51384"/>
    </source>
</evidence>
<proteinExistence type="inferred from homology"/>
<dbReference type="InterPro" id="IPR013121">
    <property type="entry name" value="Fe_red_NAD-bd_6"/>
</dbReference>
<gene>
    <name evidence="22" type="ORF">LADA_0F13850G</name>
</gene>
<dbReference type="EC" id="1.16.1.9" evidence="4"/>
<evidence type="ECO:0000256" key="19">
    <source>
        <dbReference type="SAM" id="Phobius"/>
    </source>
</evidence>
<dbReference type="GO" id="GO:0005886">
    <property type="term" value="C:plasma membrane"/>
    <property type="evidence" value="ECO:0007669"/>
    <property type="project" value="UniProtKB-SubCell"/>
</dbReference>
<dbReference type="InterPro" id="IPR039261">
    <property type="entry name" value="FNR_nucleotide-bd"/>
</dbReference>
<keyword evidence="7" id="KW-0349">Heme</keyword>
<dbReference type="OrthoDB" id="167398at2759"/>
<sequence>MRFHNVGILLWAVLSNVCYSLVLVDSSLASACLYYDKMFEWGCGSHGMGMKAYKCRCGNINWLGTVTNCIASNTESKRLREHAFRHVAKRCYQKGDFHYSLQDMYGFWENGTQYLRDPTEADLTSPVNTAIGFDQEEFDWYYRKFKDFTFQAQRSQWFGWGVVFYWAAVMVVFTAYNVNCKYFGFRVPGKPWFTRTLVIPSVFQAFWQRSPGMRALMPGPHPNRLQGFIVTIFVIQVMISTGVGYQMELPNPYLTTRWFMNLDLVSYRTDLMSMSLFPLIYFFGIRNNPFIALTGMSYTAFSFFHKWCAYVATALAFIHSIIWTVYAIQTDGYQVWAMDAYWQYGVAAMVLMALLVIHSAKVLRDLMYELFLFAHQLLNVFFIVGMYYHCKDLGWLGWIWSMAGILVFDRVLRLGRIAMSGGPQTSTLTDCGGGIIKLTLHKPKYLAYRPGSFAYIYFFGWNDPWYYQWQSHPFTLLSLANEVGSHGENLVVYFKAHKGVTGQMLQRLLKSGKDSIQVTVMIEGPYGDVLPQTAKVEQNLVAVGAGLGITAIYAQLDHLMRAQPSEFSRKLFWVINDVNRIAWFSDHLKFLLSKGCEVTILCTNPKELECGNLSPCFDDKVLEKIEVKNLFSRPDLNSLITLEIQESSYQSRNVKFITCGPSTFNVDFRATLAAALDNQLTIDVALQEESFVW</sequence>
<evidence type="ECO:0000256" key="5">
    <source>
        <dbReference type="ARBA" id="ARBA00022448"/>
    </source>
</evidence>
<dbReference type="InterPro" id="IPR013130">
    <property type="entry name" value="Fe3_Rdtase_TM_dom"/>
</dbReference>
<feature type="transmembrane region" description="Helical" evidence="19">
    <location>
        <begin position="265"/>
        <end position="286"/>
    </location>
</feature>
<dbReference type="GO" id="GO:0052851">
    <property type="term" value="F:ferric-chelate reductase (NADPH) activity"/>
    <property type="evidence" value="ECO:0007669"/>
    <property type="project" value="UniProtKB-EC"/>
</dbReference>
<feature type="transmembrane region" description="Helical" evidence="19">
    <location>
        <begin position="225"/>
        <end position="245"/>
    </location>
</feature>
<evidence type="ECO:0000256" key="16">
    <source>
        <dbReference type="ARBA" id="ARBA00023065"/>
    </source>
</evidence>
<dbReference type="InterPro" id="IPR017927">
    <property type="entry name" value="FAD-bd_FR_type"/>
</dbReference>
<evidence type="ECO:0000313" key="23">
    <source>
        <dbReference type="Proteomes" id="UP000190274"/>
    </source>
</evidence>
<evidence type="ECO:0000256" key="14">
    <source>
        <dbReference type="ARBA" id="ARBA00023002"/>
    </source>
</evidence>
<dbReference type="EMBL" id="LT598458">
    <property type="protein sequence ID" value="SCU92039.1"/>
    <property type="molecule type" value="Genomic_DNA"/>
</dbReference>
<evidence type="ECO:0000256" key="2">
    <source>
        <dbReference type="ARBA" id="ARBA00004651"/>
    </source>
</evidence>
<evidence type="ECO:0000256" key="1">
    <source>
        <dbReference type="ARBA" id="ARBA00001974"/>
    </source>
</evidence>
<dbReference type="PANTHER" id="PTHR32361">
    <property type="entry name" value="FERRIC/CUPRIC REDUCTASE TRANSMEMBRANE COMPONENT"/>
    <property type="match status" value="1"/>
</dbReference>
<organism evidence="22 23">
    <name type="scientific">Lachancea dasiensis</name>
    <dbReference type="NCBI Taxonomy" id="1072105"/>
    <lineage>
        <taxon>Eukaryota</taxon>
        <taxon>Fungi</taxon>
        <taxon>Dikarya</taxon>
        <taxon>Ascomycota</taxon>
        <taxon>Saccharomycotina</taxon>
        <taxon>Saccharomycetes</taxon>
        <taxon>Saccharomycetales</taxon>
        <taxon>Saccharomycetaceae</taxon>
        <taxon>Lachancea</taxon>
    </lineage>
</organism>
<keyword evidence="15" id="KW-0408">Iron</keyword>
<keyword evidence="23" id="KW-1185">Reference proteome</keyword>
<keyword evidence="11" id="KW-0521">NADP</keyword>
<evidence type="ECO:0000256" key="13">
    <source>
        <dbReference type="ARBA" id="ARBA00022989"/>
    </source>
</evidence>
<keyword evidence="6" id="KW-1003">Cell membrane</keyword>
<evidence type="ECO:0000256" key="7">
    <source>
        <dbReference type="ARBA" id="ARBA00022617"/>
    </source>
</evidence>
<dbReference type="CDD" id="cd06186">
    <property type="entry name" value="NOX_Duox_like_FAD_NADP"/>
    <property type="match status" value="1"/>
</dbReference>
<keyword evidence="20" id="KW-0732">Signal</keyword>
<dbReference type="Pfam" id="PF08030">
    <property type="entry name" value="NAD_binding_6"/>
    <property type="match status" value="1"/>
</dbReference>
<feature type="signal peptide" evidence="20">
    <location>
        <begin position="1"/>
        <end position="20"/>
    </location>
</feature>
<evidence type="ECO:0000256" key="17">
    <source>
        <dbReference type="ARBA" id="ARBA00023136"/>
    </source>
</evidence>
<dbReference type="SUPFAM" id="SSF52343">
    <property type="entry name" value="Ferredoxin reductase-like, C-terminal NADP-linked domain"/>
    <property type="match status" value="1"/>
</dbReference>
<feature type="chain" id="PRO_5009236102" description="ferric-chelate reductase (NADPH)" evidence="20">
    <location>
        <begin position="21"/>
        <end position="693"/>
    </location>
</feature>
<keyword evidence="16" id="KW-0406">Ion transport</keyword>
<evidence type="ECO:0000256" key="10">
    <source>
        <dbReference type="ARBA" id="ARBA00022827"/>
    </source>
</evidence>
<dbReference type="InterPro" id="IPR013112">
    <property type="entry name" value="FAD-bd_8"/>
</dbReference>
<dbReference type="AlphaFoldDB" id="A0A1G4JMY7"/>
<dbReference type="SFLD" id="SFLDS00052">
    <property type="entry name" value="Ferric_Reductase_Domain"/>
    <property type="match status" value="1"/>
</dbReference>
<name>A0A1G4JMY7_9SACH</name>
<comment type="cofactor">
    <cofactor evidence="1">
        <name>FAD</name>
        <dbReference type="ChEBI" id="CHEBI:57692"/>
    </cofactor>
</comment>
<evidence type="ECO:0000256" key="18">
    <source>
        <dbReference type="ARBA" id="ARBA00048483"/>
    </source>
</evidence>
<comment type="catalytic activity">
    <reaction evidence="18">
        <text>2 a Fe(II)-siderophore + NADP(+) + H(+) = 2 a Fe(III)-siderophore + NADPH</text>
        <dbReference type="Rhea" id="RHEA:28795"/>
        <dbReference type="Rhea" id="RHEA-COMP:11342"/>
        <dbReference type="Rhea" id="RHEA-COMP:11344"/>
        <dbReference type="ChEBI" id="CHEBI:15378"/>
        <dbReference type="ChEBI" id="CHEBI:29033"/>
        <dbReference type="ChEBI" id="CHEBI:29034"/>
        <dbReference type="ChEBI" id="CHEBI:57783"/>
        <dbReference type="ChEBI" id="CHEBI:58349"/>
        <dbReference type="EC" id="1.16.1.9"/>
    </reaction>
</comment>
<evidence type="ECO:0000256" key="9">
    <source>
        <dbReference type="ARBA" id="ARBA00022692"/>
    </source>
</evidence>
<evidence type="ECO:0000256" key="12">
    <source>
        <dbReference type="ARBA" id="ARBA00022982"/>
    </source>
</evidence>
<dbReference type="GO" id="GO:0006879">
    <property type="term" value="P:intracellular iron ion homeostasis"/>
    <property type="evidence" value="ECO:0007669"/>
    <property type="project" value="TreeGrafter"/>
</dbReference>
<comment type="similarity">
    <text evidence="3">Belongs to the ferric reductase (FRE) family.</text>
</comment>
<evidence type="ECO:0000256" key="20">
    <source>
        <dbReference type="SAM" id="SignalP"/>
    </source>
</evidence>
<dbReference type="InterPro" id="IPR017938">
    <property type="entry name" value="Riboflavin_synthase-like_b-brl"/>
</dbReference>
<feature type="domain" description="FAD-binding FR-type" evidence="21">
    <location>
        <begin position="404"/>
        <end position="532"/>
    </location>
</feature>
<keyword evidence="12" id="KW-0249">Electron transport</keyword>
<dbReference type="GO" id="GO:0006826">
    <property type="term" value="P:iron ion transport"/>
    <property type="evidence" value="ECO:0007669"/>
    <property type="project" value="EnsemblFungi"/>
</dbReference>
<comment type="subcellular location">
    <subcellularLocation>
        <location evidence="2">Cell membrane</location>
        <topology evidence="2">Multi-pass membrane protein</topology>
    </subcellularLocation>
</comment>
<evidence type="ECO:0000256" key="6">
    <source>
        <dbReference type="ARBA" id="ARBA00022475"/>
    </source>
</evidence>